<dbReference type="EMBL" id="JAPZBQ010000003">
    <property type="protein sequence ID" value="KAJ5337745.1"/>
    <property type="molecule type" value="Genomic_DNA"/>
</dbReference>
<comment type="caution">
    <text evidence="1">The sequence shown here is derived from an EMBL/GenBank/DDBJ whole genome shotgun (WGS) entry which is preliminary data.</text>
</comment>
<sequence>MIPPSTKWLPPGASDLVVGPSENAACSNPSRAETERCSRSYKYKYCLGLFGRLAPSSIAPRRVAIHDLADASAIRSALATTFRGGKFDEISEARLAMLAPASEGKVLIPG</sequence>
<evidence type="ECO:0000313" key="1">
    <source>
        <dbReference type="EMBL" id="KAJ5337745.1"/>
    </source>
</evidence>
<organism evidence="1 2">
    <name type="scientific">Penicillium brevicompactum</name>
    <dbReference type="NCBI Taxonomy" id="5074"/>
    <lineage>
        <taxon>Eukaryota</taxon>
        <taxon>Fungi</taxon>
        <taxon>Dikarya</taxon>
        <taxon>Ascomycota</taxon>
        <taxon>Pezizomycotina</taxon>
        <taxon>Eurotiomycetes</taxon>
        <taxon>Eurotiomycetidae</taxon>
        <taxon>Eurotiales</taxon>
        <taxon>Aspergillaceae</taxon>
        <taxon>Penicillium</taxon>
    </lineage>
</organism>
<reference evidence="1" key="2">
    <citation type="journal article" date="2023" name="IMA Fungus">
        <title>Comparative genomic study of the Penicillium genus elucidates a diverse pangenome and 15 lateral gene transfer events.</title>
        <authorList>
            <person name="Petersen C."/>
            <person name="Sorensen T."/>
            <person name="Nielsen M.R."/>
            <person name="Sondergaard T.E."/>
            <person name="Sorensen J.L."/>
            <person name="Fitzpatrick D.A."/>
            <person name="Frisvad J.C."/>
            <person name="Nielsen K.L."/>
        </authorList>
    </citation>
    <scope>NUCLEOTIDE SEQUENCE</scope>
    <source>
        <strain evidence="1">IBT 35673</strain>
    </source>
</reference>
<name>A0A9W9UFK2_PENBR</name>
<dbReference type="Proteomes" id="UP001147695">
    <property type="component" value="Unassembled WGS sequence"/>
</dbReference>
<dbReference type="AlphaFoldDB" id="A0A9W9UFK2"/>
<gene>
    <name evidence="1" type="ORF">N7452_004473</name>
</gene>
<proteinExistence type="predicted"/>
<evidence type="ECO:0000313" key="2">
    <source>
        <dbReference type="Proteomes" id="UP001147695"/>
    </source>
</evidence>
<protein>
    <submittedName>
        <fullName evidence="1">Uncharacterized protein</fullName>
    </submittedName>
</protein>
<accession>A0A9W9UFK2</accession>
<reference evidence="1" key="1">
    <citation type="submission" date="2022-12" db="EMBL/GenBank/DDBJ databases">
        <authorList>
            <person name="Petersen C."/>
        </authorList>
    </citation>
    <scope>NUCLEOTIDE SEQUENCE</scope>
    <source>
        <strain evidence="1">IBT 35673</strain>
    </source>
</reference>